<dbReference type="FunFam" id="2.60.40.1170:FF:000005">
    <property type="entry name" value="SH3-containing GRB2-like protein 3-interacting protein 1 isoform X3"/>
    <property type="match status" value="1"/>
</dbReference>
<dbReference type="CDD" id="cd07673">
    <property type="entry name" value="F-BAR_FCHO2"/>
    <property type="match status" value="1"/>
</dbReference>
<dbReference type="Pfam" id="PF22699">
    <property type="entry name" value="GMIP-like_FCH"/>
    <property type="match status" value="1"/>
</dbReference>
<dbReference type="InterPro" id="IPR028565">
    <property type="entry name" value="MHD"/>
</dbReference>
<evidence type="ECO:0000256" key="4">
    <source>
        <dbReference type="ARBA" id="ARBA00022553"/>
    </source>
</evidence>
<feature type="region of interest" description="Disordered" evidence="11">
    <location>
        <begin position="441"/>
        <end position="539"/>
    </location>
</feature>
<dbReference type="InterPro" id="IPR030122">
    <property type="entry name" value="FCHo2_F-BAR"/>
</dbReference>
<dbReference type="GO" id="GO:0005905">
    <property type="term" value="C:clathrin-coated pit"/>
    <property type="evidence" value="ECO:0007669"/>
    <property type="project" value="UniProtKB-SubCell"/>
</dbReference>
<dbReference type="Gene3D" id="2.60.40.1170">
    <property type="entry name" value="Mu homology domain, subdomain B"/>
    <property type="match status" value="2"/>
</dbReference>
<evidence type="ECO:0000256" key="6">
    <source>
        <dbReference type="ARBA" id="ARBA00023054"/>
    </source>
</evidence>
<feature type="compositionally biased region" description="Low complexity" evidence="11">
    <location>
        <begin position="523"/>
        <end position="534"/>
    </location>
</feature>
<keyword evidence="6 9" id="KW-0175">Coiled coil</keyword>
<keyword evidence="15" id="KW-1185">Reference proteome</keyword>
<evidence type="ECO:0000256" key="11">
    <source>
        <dbReference type="SAM" id="MobiDB-lite"/>
    </source>
</evidence>
<dbReference type="GO" id="GO:0048488">
    <property type="term" value="P:synaptic vesicle endocytosis"/>
    <property type="evidence" value="ECO:0007669"/>
    <property type="project" value="TreeGrafter"/>
</dbReference>
<evidence type="ECO:0000256" key="5">
    <source>
        <dbReference type="ARBA" id="ARBA00022583"/>
    </source>
</evidence>
<gene>
    <name evidence="14" type="primary">fcho2</name>
</gene>
<organism evidence="14 15">
    <name type="scientific">Echeneis naucrates</name>
    <name type="common">Live sharksucker</name>
    <dbReference type="NCBI Taxonomy" id="173247"/>
    <lineage>
        <taxon>Eukaryota</taxon>
        <taxon>Metazoa</taxon>
        <taxon>Chordata</taxon>
        <taxon>Craniata</taxon>
        <taxon>Vertebrata</taxon>
        <taxon>Euteleostomi</taxon>
        <taxon>Actinopterygii</taxon>
        <taxon>Neopterygii</taxon>
        <taxon>Teleostei</taxon>
        <taxon>Neoteleostei</taxon>
        <taxon>Acanthomorphata</taxon>
        <taxon>Carangaria</taxon>
        <taxon>Carangiformes</taxon>
        <taxon>Echeneidae</taxon>
        <taxon>Echeneis</taxon>
    </lineage>
</organism>
<dbReference type="SMART" id="SM00055">
    <property type="entry name" value="FCH"/>
    <property type="match status" value="1"/>
</dbReference>
<dbReference type="SUPFAM" id="SSF49447">
    <property type="entry name" value="Second domain of Mu2 adaptin subunit (ap50) of ap2 adaptor"/>
    <property type="match status" value="1"/>
</dbReference>
<dbReference type="SUPFAM" id="SSF103657">
    <property type="entry name" value="BAR/IMD domain-like"/>
    <property type="match status" value="1"/>
</dbReference>
<dbReference type="PROSITE" id="PS51741">
    <property type="entry name" value="F_BAR"/>
    <property type="match status" value="1"/>
</dbReference>
<dbReference type="InterPro" id="IPR036168">
    <property type="entry name" value="AP2_Mu_C_sf"/>
</dbReference>
<evidence type="ECO:0000256" key="8">
    <source>
        <dbReference type="ARBA" id="ARBA00023176"/>
    </source>
</evidence>
<proteinExistence type="inferred from homology"/>
<dbReference type="Gene3D" id="1.20.1270.60">
    <property type="entry name" value="Arfaptin homology (AH) domain/BAR domain"/>
    <property type="match status" value="1"/>
</dbReference>
<evidence type="ECO:0000259" key="13">
    <source>
        <dbReference type="PROSITE" id="PS51741"/>
    </source>
</evidence>
<feature type="region of interest" description="Disordered" evidence="11">
    <location>
        <begin position="137"/>
        <end position="161"/>
    </location>
</feature>
<reference evidence="14" key="3">
    <citation type="submission" date="2025-09" db="UniProtKB">
        <authorList>
            <consortium name="Ensembl"/>
        </authorList>
    </citation>
    <scope>IDENTIFICATION</scope>
</reference>
<evidence type="ECO:0000256" key="10">
    <source>
        <dbReference type="SAM" id="Coils"/>
    </source>
</evidence>
<dbReference type="Ensembl" id="ENSENLT00000043760.1">
    <property type="protein sequence ID" value="ENSENLP00000042665.1"/>
    <property type="gene ID" value="ENSENLG00000017217.1"/>
</dbReference>
<evidence type="ECO:0000313" key="15">
    <source>
        <dbReference type="Proteomes" id="UP000472264"/>
    </source>
</evidence>
<accession>A0A665WG22</accession>
<keyword evidence="8" id="KW-0168">Coated pit</keyword>
<dbReference type="GO" id="GO:0098793">
    <property type="term" value="C:presynapse"/>
    <property type="evidence" value="ECO:0007669"/>
    <property type="project" value="GOC"/>
</dbReference>
<dbReference type="InterPro" id="IPR027267">
    <property type="entry name" value="AH/BAR_dom_sf"/>
</dbReference>
<evidence type="ECO:0000256" key="3">
    <source>
        <dbReference type="ARBA" id="ARBA00018998"/>
    </source>
</evidence>
<dbReference type="GO" id="GO:0030136">
    <property type="term" value="C:clathrin-coated vesicle"/>
    <property type="evidence" value="ECO:0007669"/>
    <property type="project" value="TreeGrafter"/>
</dbReference>
<dbReference type="GO" id="GO:0060028">
    <property type="term" value="P:convergent extension involved in axis elongation"/>
    <property type="evidence" value="ECO:0007669"/>
    <property type="project" value="UniProtKB-ARBA"/>
</dbReference>
<dbReference type="PANTHER" id="PTHR23065">
    <property type="entry name" value="PROLINE-SERINE-THREONINE PHOSPHATASE INTERACTING PROTEIN 1"/>
    <property type="match status" value="1"/>
</dbReference>
<dbReference type="Proteomes" id="UP000472264">
    <property type="component" value="Chromosome 12"/>
</dbReference>
<evidence type="ECO:0000256" key="9">
    <source>
        <dbReference type="PROSITE-ProRule" id="PRU01077"/>
    </source>
</evidence>
<comment type="subcellular location">
    <subcellularLocation>
        <location evidence="1">Membrane</location>
        <location evidence="1">Clathrin-coated pit</location>
        <topology evidence="1">Peripheral membrane protein</topology>
        <orientation evidence="1">Cytoplasmic side</orientation>
    </subcellularLocation>
</comment>
<name>A0A665WG22_ECHNA</name>
<feature type="region of interest" description="Disordered" evidence="11">
    <location>
        <begin position="404"/>
        <end position="428"/>
    </location>
</feature>
<dbReference type="PANTHER" id="PTHR23065:SF8">
    <property type="entry name" value="F-BAR DOMAIN ONLY PROTEIN 2"/>
    <property type="match status" value="1"/>
</dbReference>
<evidence type="ECO:0000256" key="2">
    <source>
        <dbReference type="ARBA" id="ARBA00011064"/>
    </source>
</evidence>
<feature type="region of interest" description="Disordered" evidence="11">
    <location>
        <begin position="280"/>
        <end position="319"/>
    </location>
</feature>
<feature type="compositionally biased region" description="Polar residues" evidence="11">
    <location>
        <begin position="404"/>
        <end position="415"/>
    </location>
</feature>
<feature type="domain" description="MHD" evidence="12">
    <location>
        <begin position="577"/>
        <end position="845"/>
    </location>
</feature>
<dbReference type="InterPro" id="IPR018808">
    <property type="entry name" value="Muniscin_C"/>
</dbReference>
<comment type="similarity">
    <text evidence="2">Belongs to the FCHO family.</text>
</comment>
<dbReference type="InterPro" id="IPR001060">
    <property type="entry name" value="FCH_dom"/>
</dbReference>
<evidence type="ECO:0000256" key="1">
    <source>
        <dbReference type="ARBA" id="ARBA00004283"/>
    </source>
</evidence>
<evidence type="ECO:0000313" key="14">
    <source>
        <dbReference type="Ensembl" id="ENSENLP00000042665.1"/>
    </source>
</evidence>
<dbReference type="AlphaFoldDB" id="A0A665WG22"/>
<dbReference type="GO" id="GO:0005886">
    <property type="term" value="C:plasma membrane"/>
    <property type="evidence" value="ECO:0007669"/>
    <property type="project" value="TreeGrafter"/>
</dbReference>
<keyword evidence="4" id="KW-0597">Phosphoprotein</keyword>
<reference evidence="14" key="2">
    <citation type="submission" date="2025-08" db="UniProtKB">
        <authorList>
            <consortium name="Ensembl"/>
        </authorList>
    </citation>
    <scope>IDENTIFICATION</scope>
</reference>
<keyword evidence="7" id="KW-0472">Membrane</keyword>
<feature type="coiled-coil region" evidence="10">
    <location>
        <begin position="170"/>
        <end position="208"/>
    </location>
</feature>
<sequence>MIAPFFLESFWGEKNNGFDVLYHNMKHGQISSKELTDFIRERSTIEEVYARSMTKLAKSAGNFSQLGTFAPAWDVFKSSTEKLASCHMELVRKLHELIKEVQKYVEEQAKAHKKTKEEVASTLEAVQNIQTTSQALQKSKESYNAKTVEQERLRKEGATQRDVDKAGVKAKKATETYKSYVEKYAAAKSEFEQRMAETAQKFQDIEENHILHMKEIIRSYSQSVDETHVQIGELHNEFVRNIENTSVESLIQKLAESKGTGKERPGPIEFEECNTAIAIEGAKPRKRKPFGIPGRRKDKDTDSTESTEVEAANTANGAPPGYYGAIDIQNANVPQVDAEGFCIRPEVNENDAKENSFYSSSDSDDEDEPRKFHVEIKPVQPNNGTHQNRATIDELKASIGNIILSPSTSGQMRRNQSSDELAKPRVPTSYELTNNDLLSLDPFSPNLPAGSSSSVSSSTVPVPNRPTTPLTAGALVPPPRPSSRPKLPTGKLTGINEIVRPFSPPKASNASPPPTAPLARAESSSSLSSNTSLSAGNTPTVEDDVFVAKLPTFEKRCETPAGTSRGPSPVTLASQDALPIAVAFTESVNAYFKGADPTKCIVKITGDMTLSFPMGIIKVFTTNPSPAVLTFKLKNTSRLEQILPNQQLLYSDPSQSDSNSKDFWFNMQALTSYLRKASEQNPSASYYNVDILKYQVLSDGIHSTPLNLAVYWKCTPSTTDLRVDYRYNPDSMASPGPLTNVQVLVPVDGGVTNMQSIPNSTWNPEQNKCLWRLSDISEKSENEGAGSLRAKFELSNGPSSPSTLAVQFMNEGSTLSGVDMELQGAGYRLSLSKKRFATGRYMADC</sequence>
<feature type="coiled-coil region" evidence="10">
    <location>
        <begin position="87"/>
        <end position="114"/>
    </location>
</feature>
<dbReference type="InterPro" id="IPR054713">
    <property type="entry name" value="GMIP/FCHO2-like_FCH"/>
</dbReference>
<dbReference type="GO" id="GO:0072583">
    <property type="term" value="P:clathrin-dependent endocytosis"/>
    <property type="evidence" value="ECO:0007669"/>
    <property type="project" value="TreeGrafter"/>
</dbReference>
<dbReference type="Pfam" id="PF10291">
    <property type="entry name" value="muHD"/>
    <property type="match status" value="1"/>
</dbReference>
<protein>
    <recommendedName>
        <fullName evidence="3">F-BAR domain only protein 2</fullName>
    </recommendedName>
</protein>
<feature type="compositionally biased region" description="Basic and acidic residues" evidence="11">
    <location>
        <begin position="138"/>
        <end position="161"/>
    </location>
</feature>
<evidence type="ECO:0000259" key="12">
    <source>
        <dbReference type="PROSITE" id="PS51072"/>
    </source>
</evidence>
<dbReference type="FunFam" id="1.20.1270.60:FF:000016">
    <property type="entry name" value="FCH domain only protein 2"/>
    <property type="match status" value="1"/>
</dbReference>
<dbReference type="InterPro" id="IPR031160">
    <property type="entry name" value="F_BAR_dom"/>
</dbReference>
<dbReference type="GO" id="GO:0048268">
    <property type="term" value="P:clathrin coat assembly"/>
    <property type="evidence" value="ECO:0007669"/>
    <property type="project" value="TreeGrafter"/>
</dbReference>
<feature type="domain" description="F-BAR" evidence="13">
    <location>
        <begin position="4"/>
        <end position="250"/>
    </location>
</feature>
<keyword evidence="5" id="KW-0254">Endocytosis</keyword>
<reference evidence="14" key="1">
    <citation type="submission" date="2021-04" db="EMBL/GenBank/DDBJ databases">
        <authorList>
            <consortium name="Wellcome Sanger Institute Data Sharing"/>
        </authorList>
    </citation>
    <scope>NUCLEOTIDE SEQUENCE [LARGE SCALE GENOMIC DNA]</scope>
</reference>
<evidence type="ECO:0000256" key="7">
    <source>
        <dbReference type="ARBA" id="ARBA00023136"/>
    </source>
</evidence>
<dbReference type="PROSITE" id="PS51072">
    <property type="entry name" value="MHD"/>
    <property type="match status" value="1"/>
</dbReference>
<feature type="compositionally biased region" description="Low complexity" evidence="11">
    <location>
        <begin position="444"/>
        <end position="471"/>
    </location>
</feature>